<feature type="transmembrane region" description="Helical" evidence="1">
    <location>
        <begin position="7"/>
        <end position="25"/>
    </location>
</feature>
<reference evidence="2 5" key="1">
    <citation type="submission" date="2015-09" db="EMBL/GenBank/DDBJ databases">
        <title>Draft genome sequence of Acidiplasma aeolicum DSM 18409.</title>
        <authorList>
            <person name="Hemp J."/>
        </authorList>
    </citation>
    <scope>NUCLEOTIDE SEQUENCE [LARGE SCALE GENOMIC DNA]</scope>
    <source>
        <strain evidence="2 5">V</strain>
    </source>
</reference>
<organism evidence="3 4">
    <name type="scientific">Acidiplasma aeolicum</name>
    <dbReference type="NCBI Taxonomy" id="507754"/>
    <lineage>
        <taxon>Archaea</taxon>
        <taxon>Methanobacteriati</taxon>
        <taxon>Thermoplasmatota</taxon>
        <taxon>Thermoplasmata</taxon>
        <taxon>Thermoplasmatales</taxon>
        <taxon>Ferroplasmaceae</taxon>
        <taxon>Acidiplasma</taxon>
    </lineage>
</organism>
<evidence type="ECO:0000313" key="3">
    <source>
        <dbReference type="EMBL" id="KQB35561.1"/>
    </source>
</evidence>
<proteinExistence type="predicted"/>
<keyword evidence="1" id="KW-0812">Transmembrane</keyword>
<keyword evidence="4" id="KW-1185">Reference proteome</keyword>
<comment type="caution">
    <text evidence="3">The sequence shown here is derived from an EMBL/GenBank/DDBJ whole genome shotgun (WGS) entry which is preliminary data.</text>
</comment>
<name>A0A0Q0VPG7_9ARCH</name>
<evidence type="ECO:0000313" key="2">
    <source>
        <dbReference type="EMBL" id="KPV47566.1"/>
    </source>
</evidence>
<dbReference type="Proteomes" id="UP000050515">
    <property type="component" value="Unassembled WGS sequence"/>
</dbReference>
<dbReference type="PATRIC" id="fig|507754.4.peg.524"/>
<sequence length="64" mass="7731">MQTKNIIYLIGVIQLVVVDPLMWYFTQVKPYAYERYWAITLVINLFLFAAIIFMIMQRTIKERV</sequence>
<gene>
    <name evidence="3" type="ORF">AOG54_00340</name>
    <name evidence="2" type="ORF">SE19_00495</name>
</gene>
<dbReference type="AlphaFoldDB" id="A0A0Q0VPG7"/>
<dbReference type="GeneID" id="84220993"/>
<dbReference type="OrthoDB" id="377596at2157"/>
<protein>
    <submittedName>
        <fullName evidence="3">Uncharacterized protein</fullName>
    </submittedName>
</protein>
<evidence type="ECO:0000313" key="5">
    <source>
        <dbReference type="Proteomes" id="UP000050515"/>
    </source>
</evidence>
<dbReference type="Proteomes" id="UP000050320">
    <property type="component" value="Unassembled WGS sequence"/>
</dbReference>
<dbReference type="EMBL" id="LJCQ01000039">
    <property type="protein sequence ID" value="KPV47566.1"/>
    <property type="molecule type" value="Genomic_DNA"/>
</dbReference>
<dbReference type="RefSeq" id="WP_054963799.1">
    <property type="nucleotide sequence ID" value="NZ_JBBYJF010000007.1"/>
</dbReference>
<dbReference type="EMBL" id="LKBG01000111">
    <property type="protein sequence ID" value="KQB35561.1"/>
    <property type="molecule type" value="Genomic_DNA"/>
</dbReference>
<feature type="transmembrane region" description="Helical" evidence="1">
    <location>
        <begin position="37"/>
        <end position="56"/>
    </location>
</feature>
<evidence type="ECO:0000256" key="1">
    <source>
        <dbReference type="SAM" id="Phobius"/>
    </source>
</evidence>
<keyword evidence="1" id="KW-0472">Membrane</keyword>
<accession>A0A0Q0VPG7</accession>
<reference evidence="3 4" key="2">
    <citation type="submission" date="2015-09" db="EMBL/GenBank/DDBJ databases">
        <title>Heavy metals and arsenic resistance mechanisms in polyextremophilic archaea of the family Ferroplasmaceae.</title>
        <authorList>
            <person name="Bulaev A.G."/>
            <person name="Kanygina A.V."/>
        </authorList>
    </citation>
    <scope>NUCLEOTIDE SEQUENCE [LARGE SCALE GENOMIC DNA]</scope>
    <source>
        <strain evidence="3 4">VT</strain>
    </source>
</reference>
<evidence type="ECO:0000313" key="4">
    <source>
        <dbReference type="Proteomes" id="UP000050320"/>
    </source>
</evidence>
<keyword evidence="1" id="KW-1133">Transmembrane helix</keyword>